<reference evidence="1 2" key="1">
    <citation type="journal article" date="2013" name="Curr. Biol.">
        <title>The Genome of the Foraminiferan Reticulomyxa filosa.</title>
        <authorList>
            <person name="Glockner G."/>
            <person name="Hulsmann N."/>
            <person name="Schleicher M."/>
            <person name="Noegel A.A."/>
            <person name="Eichinger L."/>
            <person name="Gallinger C."/>
            <person name="Pawlowski J."/>
            <person name="Sierra R."/>
            <person name="Euteneuer U."/>
            <person name="Pillet L."/>
            <person name="Moustafa A."/>
            <person name="Platzer M."/>
            <person name="Groth M."/>
            <person name="Szafranski K."/>
            <person name="Schliwa M."/>
        </authorList>
    </citation>
    <scope>NUCLEOTIDE SEQUENCE [LARGE SCALE GENOMIC DNA]</scope>
</reference>
<organism evidence="1 2">
    <name type="scientific">Reticulomyxa filosa</name>
    <dbReference type="NCBI Taxonomy" id="46433"/>
    <lineage>
        <taxon>Eukaryota</taxon>
        <taxon>Sar</taxon>
        <taxon>Rhizaria</taxon>
        <taxon>Retaria</taxon>
        <taxon>Foraminifera</taxon>
        <taxon>Monothalamids</taxon>
        <taxon>Reticulomyxidae</taxon>
        <taxon>Reticulomyxa</taxon>
    </lineage>
</organism>
<sequence>MSQLITEIVLNLSETQVTWTAKKLLNYLNKKKLVHCSQLKKLVITNNSNMSTLEFRSAVECGAFMFKFANMKQSGTNKKDKVKKMVINNMKEKMESLQSHFCVINMCVEKRSETPMPKRLIQATTTLPKVISRYTGVCLMEDRPSEKQSQKGVLELHIAVEPYIFGDDQTEPYVTKILIVQEDVGSITTNENRDIQAYEIRLKRIPHVIKLKMKKQSEEQKKEEDVYVWTNPSDNETVIGAKCVKSKKSHILEYMGVPKQLFEGHNQMDRIPHFKSVTHAHVDECIGKCWIYRLEFFKQLHKSKFYRYNHLDDTLSTIFGPLPPGDEDRHVTQRPLQSQNLRQIPSPYCLIGMHEYKDWYYSPYLFGDCDKSNWHVLKKWAKRIEQQSMVSFVLHTLLGCLSSHCFPSVYIVEDVTPPFLELLQKEFVQGEHQLIMTLNRMIQSACGHANQHVEPLQLRLRLWHTESRRLSAWNWYQEWMLTTLQNKSEQKKQELWSDKEKTLIQQCKVSPYLLQLSVSPIPQSVFFERTSSTT</sequence>
<gene>
    <name evidence="1" type="ORF">RFI_29142</name>
</gene>
<name>X6M3P3_RETFI</name>
<keyword evidence="2" id="KW-1185">Reference proteome</keyword>
<dbReference type="Proteomes" id="UP000023152">
    <property type="component" value="Unassembled WGS sequence"/>
</dbReference>
<accession>X6M3P3</accession>
<dbReference type="EMBL" id="ASPP01025233">
    <property type="protein sequence ID" value="ETO08246.1"/>
    <property type="molecule type" value="Genomic_DNA"/>
</dbReference>
<evidence type="ECO:0000313" key="1">
    <source>
        <dbReference type="EMBL" id="ETO08246.1"/>
    </source>
</evidence>
<evidence type="ECO:0000313" key="2">
    <source>
        <dbReference type="Proteomes" id="UP000023152"/>
    </source>
</evidence>
<protein>
    <submittedName>
        <fullName evidence="1">Uncharacterized protein</fullName>
    </submittedName>
</protein>
<proteinExistence type="predicted"/>
<comment type="caution">
    <text evidence="1">The sequence shown here is derived from an EMBL/GenBank/DDBJ whole genome shotgun (WGS) entry which is preliminary data.</text>
</comment>
<dbReference type="AlphaFoldDB" id="X6M3P3"/>